<keyword evidence="2" id="KW-0472">Membrane</keyword>
<dbReference type="PANTHER" id="PTHR46663">
    <property type="entry name" value="DIGUANYLATE CYCLASE DGCT-RELATED"/>
    <property type="match status" value="1"/>
</dbReference>
<reference evidence="6 7" key="1">
    <citation type="submission" date="2018-09" db="EMBL/GenBank/DDBJ databases">
        <authorList>
            <person name="Wang F."/>
        </authorList>
    </citation>
    <scope>NUCLEOTIDE SEQUENCE [LARGE SCALE GENOMIC DNA]</scope>
    <source>
        <strain evidence="6 7">PLHSC7-2</strain>
    </source>
</reference>
<keyword evidence="2" id="KW-1133">Transmembrane helix</keyword>
<dbReference type="SUPFAM" id="SSF55785">
    <property type="entry name" value="PYP-like sensor domain (PAS domain)"/>
    <property type="match status" value="1"/>
</dbReference>
<dbReference type="OrthoDB" id="9180959at2"/>
<dbReference type="CDD" id="cd01949">
    <property type="entry name" value="GGDEF"/>
    <property type="match status" value="1"/>
</dbReference>
<feature type="domain" description="PAC" evidence="4">
    <location>
        <begin position="636"/>
        <end position="687"/>
    </location>
</feature>
<feature type="domain" description="GGDEF" evidence="5">
    <location>
        <begin position="715"/>
        <end position="852"/>
    </location>
</feature>
<comment type="caution">
    <text evidence="6">The sequence shown here is derived from an EMBL/GenBank/DDBJ whole genome shotgun (WGS) entry which is preliminary data.</text>
</comment>
<dbReference type="Pfam" id="PF13426">
    <property type="entry name" value="PAS_9"/>
    <property type="match status" value="1"/>
</dbReference>
<dbReference type="PROSITE" id="PS50113">
    <property type="entry name" value="PAC"/>
    <property type="match status" value="1"/>
</dbReference>
<dbReference type="PANTHER" id="PTHR46663:SF4">
    <property type="entry name" value="DIGUANYLATE CYCLASE DGCT-RELATED"/>
    <property type="match status" value="1"/>
</dbReference>
<dbReference type="EMBL" id="QZCH01000002">
    <property type="protein sequence ID" value="RJG50483.1"/>
    <property type="molecule type" value="Genomic_DNA"/>
</dbReference>
<dbReference type="NCBIfam" id="TIGR00254">
    <property type="entry name" value="GGDEF"/>
    <property type="match status" value="1"/>
</dbReference>
<dbReference type="SUPFAM" id="SSF53850">
    <property type="entry name" value="Periplasmic binding protein-like II"/>
    <property type="match status" value="2"/>
</dbReference>
<dbReference type="CDD" id="cd01007">
    <property type="entry name" value="PBP2_BvgS_HisK_like"/>
    <property type="match status" value="1"/>
</dbReference>
<dbReference type="Proteomes" id="UP000283255">
    <property type="component" value="Unassembled WGS sequence"/>
</dbReference>
<dbReference type="FunFam" id="3.30.70.270:FF:000001">
    <property type="entry name" value="Diguanylate cyclase domain protein"/>
    <property type="match status" value="1"/>
</dbReference>
<feature type="transmembrane region" description="Helical" evidence="2">
    <location>
        <begin position="537"/>
        <end position="554"/>
    </location>
</feature>
<dbReference type="InterPro" id="IPR000160">
    <property type="entry name" value="GGDEF_dom"/>
</dbReference>
<evidence type="ECO:0000256" key="1">
    <source>
        <dbReference type="ARBA" id="ARBA00001946"/>
    </source>
</evidence>
<comment type="cofactor">
    <cofactor evidence="1">
        <name>Mg(2+)</name>
        <dbReference type="ChEBI" id="CHEBI:18420"/>
    </cofactor>
</comment>
<dbReference type="SUPFAM" id="SSF55073">
    <property type="entry name" value="Nucleotide cyclase"/>
    <property type="match status" value="1"/>
</dbReference>
<dbReference type="InterPro" id="IPR043128">
    <property type="entry name" value="Rev_trsase/Diguanyl_cyclase"/>
</dbReference>
<dbReference type="SMART" id="SM00267">
    <property type="entry name" value="GGDEF"/>
    <property type="match status" value="1"/>
</dbReference>
<dbReference type="Gene3D" id="3.40.190.10">
    <property type="entry name" value="Periplasmic binding protein-like II"/>
    <property type="match status" value="4"/>
</dbReference>
<feature type="signal peptide" evidence="3">
    <location>
        <begin position="1"/>
        <end position="25"/>
    </location>
</feature>
<keyword evidence="3" id="KW-0732">Signal</keyword>
<dbReference type="InterPro" id="IPR052163">
    <property type="entry name" value="DGC-Regulatory_Protein"/>
</dbReference>
<dbReference type="InterPro" id="IPR001638">
    <property type="entry name" value="Solute-binding_3/MltF_N"/>
</dbReference>
<keyword evidence="7" id="KW-1185">Reference proteome</keyword>
<dbReference type="InterPro" id="IPR035965">
    <property type="entry name" value="PAS-like_dom_sf"/>
</dbReference>
<dbReference type="SMART" id="SM00062">
    <property type="entry name" value="PBPb"/>
    <property type="match status" value="2"/>
</dbReference>
<dbReference type="Gene3D" id="3.30.450.20">
    <property type="entry name" value="PAS domain"/>
    <property type="match status" value="1"/>
</dbReference>
<dbReference type="Pfam" id="PF00497">
    <property type="entry name" value="SBP_bac_3"/>
    <property type="match status" value="2"/>
</dbReference>
<gene>
    <name evidence="6" type="ORF">D1Z90_03110</name>
</gene>
<dbReference type="InterPro" id="IPR001610">
    <property type="entry name" value="PAC"/>
</dbReference>
<keyword evidence="2" id="KW-0812">Transmembrane</keyword>
<name>A0A418YIL3_9GAMM</name>
<dbReference type="PROSITE" id="PS50887">
    <property type="entry name" value="GGDEF"/>
    <property type="match status" value="1"/>
</dbReference>
<dbReference type="AlphaFoldDB" id="A0A418YIL3"/>
<dbReference type="CDD" id="cd13708">
    <property type="entry name" value="PBP2_BvgS_like_1"/>
    <property type="match status" value="1"/>
</dbReference>
<evidence type="ECO:0000256" key="3">
    <source>
        <dbReference type="SAM" id="SignalP"/>
    </source>
</evidence>
<reference evidence="6 7" key="2">
    <citation type="submission" date="2019-01" db="EMBL/GenBank/DDBJ databases">
        <title>Motilimonas pumilus sp. nov., isolated from the gut of sea cucumber (Apostichopus japonicus).</title>
        <authorList>
            <person name="Wang F.-Q."/>
            <person name="Ren L.-H."/>
            <person name="Lin Y.-W."/>
            <person name="Sun G.-H."/>
            <person name="Du Z.-J."/>
            <person name="Zhao J.-X."/>
            <person name="Liu X.-J."/>
            <person name="Liu L.-J."/>
        </authorList>
    </citation>
    <scope>NUCLEOTIDE SEQUENCE [LARGE SCALE GENOMIC DNA]</scope>
    <source>
        <strain evidence="6 7">PLHSC7-2</strain>
    </source>
</reference>
<dbReference type="SMART" id="SM00086">
    <property type="entry name" value="PAC"/>
    <property type="match status" value="1"/>
</dbReference>
<dbReference type="InterPro" id="IPR000014">
    <property type="entry name" value="PAS"/>
</dbReference>
<dbReference type="Pfam" id="PF00990">
    <property type="entry name" value="GGDEF"/>
    <property type="match status" value="1"/>
</dbReference>
<proteinExistence type="predicted"/>
<sequence length="852" mass="96511">MLRSYAFFMRLCLITLVLFCFNANAVSLSVEQEAFLAEHPVIKVSNETDWPPFDFVEQGQPAGYSIDVMHLIAARLGVKFEFVNGYSWQQLLKLAKSKQIDVIHSIQNTPDRVDYLHFSDPFFDIHSVIVTTQQQRHLDHLAALQGHKLAVIKGYAAVEQLQEQYPNIELVYFTSPESALKALALNRVNAYIDNLTTINYLSEKYLLSSLVITGEVTLNQYPKPQLRIAVRKDWPMLRDIINLALADIKEQEWIVLRKKWLSEITGEQLQSAPAADAIVDDTKVPSDVSSLHLLTPAERAYLNSKTVITMCVDPIWPPFEWINNSGEHEGIVADTMQLFSKRLNKQIQLVPSRSWNQTLAKAKARQCDIISAASATHSRQEYLDFGAHFMKLPVVVITQELPYFIGNIGQLGDKPFGIVAGYSLIEQIQAKYPSANIVEVGNVQKGLEKVANGELFAFIDSVASVSHYIREGKISNVKINGAAGLDWEIGVATRNDEPILREIFDKVTLDISPQEHDEIFNRWINIKFEHEANYSKLWPLLLMILCIIALVIYWNHKLATLNQKINSYLNLINQHVLNLKIDLQARIIESSDAFCEVSGYHPSSLQHSDFLLLFQGENTDAEQAGILAAITNQQSWHGELKYKNKNGSILITETFLSPILRRDRVTGFSVIQQDITDKKRIENITRIDELTGLFNRRHFNEIFPKERMRAKRDGKLFGFMLLDIDNFKAFNDTYGHPKGDQVLVAVAQTLQHQLNRSCDYTFRLGGEEFGVIVSGAAMDIDIMDIAYRLKEAVENLAITHTANQPYDVITISIGVQILTPDNPASQAVVYQEADDALYQAKHKNRNCVLRSL</sequence>
<accession>A0A418YIL3</accession>
<dbReference type="CDD" id="cd00130">
    <property type="entry name" value="PAS"/>
    <property type="match status" value="1"/>
</dbReference>
<dbReference type="InterPro" id="IPR000700">
    <property type="entry name" value="PAS-assoc_C"/>
</dbReference>
<evidence type="ECO:0000259" key="4">
    <source>
        <dbReference type="PROSITE" id="PS50113"/>
    </source>
</evidence>
<dbReference type="GO" id="GO:0003824">
    <property type="term" value="F:catalytic activity"/>
    <property type="evidence" value="ECO:0007669"/>
    <property type="project" value="UniProtKB-ARBA"/>
</dbReference>
<evidence type="ECO:0000256" key="2">
    <source>
        <dbReference type="SAM" id="Phobius"/>
    </source>
</evidence>
<evidence type="ECO:0000259" key="5">
    <source>
        <dbReference type="PROSITE" id="PS50887"/>
    </source>
</evidence>
<organism evidence="6 7">
    <name type="scientific">Motilimonas pumila</name>
    <dbReference type="NCBI Taxonomy" id="2303987"/>
    <lineage>
        <taxon>Bacteria</taxon>
        <taxon>Pseudomonadati</taxon>
        <taxon>Pseudomonadota</taxon>
        <taxon>Gammaproteobacteria</taxon>
        <taxon>Alteromonadales</taxon>
        <taxon>Alteromonadales genera incertae sedis</taxon>
        <taxon>Motilimonas</taxon>
    </lineage>
</organism>
<evidence type="ECO:0000313" key="6">
    <source>
        <dbReference type="EMBL" id="RJG50483.1"/>
    </source>
</evidence>
<dbReference type="InterPro" id="IPR029787">
    <property type="entry name" value="Nucleotide_cyclase"/>
</dbReference>
<protein>
    <submittedName>
        <fullName evidence="6">Diguanylate cyclase</fullName>
    </submittedName>
</protein>
<dbReference type="Gene3D" id="3.30.70.270">
    <property type="match status" value="1"/>
</dbReference>
<dbReference type="NCBIfam" id="TIGR00229">
    <property type="entry name" value="sensory_box"/>
    <property type="match status" value="1"/>
</dbReference>
<evidence type="ECO:0000313" key="7">
    <source>
        <dbReference type="Proteomes" id="UP000283255"/>
    </source>
</evidence>
<feature type="chain" id="PRO_5019276810" evidence="3">
    <location>
        <begin position="26"/>
        <end position="852"/>
    </location>
</feature>
<dbReference type="RefSeq" id="WP_119909285.1">
    <property type="nucleotide sequence ID" value="NZ_QZCH01000002.1"/>
</dbReference>